<reference evidence="1 2" key="1">
    <citation type="submission" date="2019-04" db="EMBL/GenBank/DDBJ databases">
        <title>Reference strain of H23.</title>
        <authorList>
            <person name="Luo X."/>
        </authorList>
    </citation>
    <scope>NUCLEOTIDE SEQUENCE [LARGE SCALE GENOMIC DNA]</scope>
    <source>
        <strain evidence="1 2">H23</strain>
    </source>
</reference>
<dbReference type="RefSeq" id="WP_137266162.1">
    <property type="nucleotide sequence ID" value="NZ_SZUA01000001.1"/>
</dbReference>
<organism evidence="1 2">
    <name type="scientific">Luteimonas gilva</name>
    <dbReference type="NCBI Taxonomy" id="2572684"/>
    <lineage>
        <taxon>Bacteria</taxon>
        <taxon>Pseudomonadati</taxon>
        <taxon>Pseudomonadota</taxon>
        <taxon>Gammaproteobacteria</taxon>
        <taxon>Lysobacterales</taxon>
        <taxon>Lysobacteraceae</taxon>
        <taxon>Luteimonas</taxon>
    </lineage>
</organism>
<accession>A0A4U5K053</accession>
<dbReference type="OrthoDB" id="6023180at2"/>
<dbReference type="AlphaFoldDB" id="A0A4U5K053"/>
<dbReference type="Proteomes" id="UP000308707">
    <property type="component" value="Unassembled WGS sequence"/>
</dbReference>
<evidence type="ECO:0000313" key="2">
    <source>
        <dbReference type="Proteomes" id="UP000308707"/>
    </source>
</evidence>
<name>A0A4U5K053_9GAMM</name>
<evidence type="ECO:0008006" key="3">
    <source>
        <dbReference type="Google" id="ProtNLM"/>
    </source>
</evidence>
<keyword evidence="2" id="KW-1185">Reference proteome</keyword>
<sequence length="183" mass="20570">MLSTLLAACASNGRPLVLPGPNPAGSRLSLNSEMEWTRISASRFQLWTIDGELLNRLYLIPSVRERDYIFLGSRQTKRRPDGAYFKPGMRADELRDLIVDGLAASGAVNIAPSNLRPTTFGDREGLRFEVSLANEEGLKYQGMVAAFEHDKELALAIFLAPSEYYYPRDAEKVSRMLDTLRWK</sequence>
<evidence type="ECO:0000313" key="1">
    <source>
        <dbReference type="EMBL" id="TKR33957.1"/>
    </source>
</evidence>
<proteinExistence type="predicted"/>
<protein>
    <recommendedName>
        <fullName evidence="3">DUF1795 domain-containing protein</fullName>
    </recommendedName>
</protein>
<gene>
    <name evidence="1" type="ORF">FCE95_06720</name>
</gene>
<dbReference type="EMBL" id="SZUA01000001">
    <property type="protein sequence ID" value="TKR33957.1"/>
    <property type="molecule type" value="Genomic_DNA"/>
</dbReference>
<comment type="caution">
    <text evidence="1">The sequence shown here is derived from an EMBL/GenBank/DDBJ whole genome shotgun (WGS) entry which is preliminary data.</text>
</comment>